<gene>
    <name evidence="2" type="ORF">QRX60_29220</name>
</gene>
<organism evidence="2 3">
    <name type="scientific">Amycolatopsis mongoliensis</name>
    <dbReference type="NCBI Taxonomy" id="715475"/>
    <lineage>
        <taxon>Bacteria</taxon>
        <taxon>Bacillati</taxon>
        <taxon>Actinomycetota</taxon>
        <taxon>Actinomycetes</taxon>
        <taxon>Pseudonocardiales</taxon>
        <taxon>Pseudonocardiaceae</taxon>
        <taxon>Amycolatopsis</taxon>
    </lineage>
</organism>
<dbReference type="RefSeq" id="WP_285994631.1">
    <property type="nucleotide sequence ID" value="NZ_CP127295.1"/>
</dbReference>
<dbReference type="AlphaFoldDB" id="A0A9Y2JIS5"/>
<accession>A0A9Y2JIS5</accession>
<dbReference type="KEGG" id="amog:QRX60_29220"/>
<keyword evidence="3" id="KW-1185">Reference proteome</keyword>
<evidence type="ECO:0000313" key="2">
    <source>
        <dbReference type="EMBL" id="WIX98146.1"/>
    </source>
</evidence>
<keyword evidence="1" id="KW-0732">Signal</keyword>
<evidence type="ECO:0000256" key="1">
    <source>
        <dbReference type="SAM" id="SignalP"/>
    </source>
</evidence>
<protein>
    <recommendedName>
        <fullName evidence="4">Secreted protein</fullName>
    </recommendedName>
</protein>
<feature type="signal peptide" evidence="1">
    <location>
        <begin position="1"/>
        <end position="17"/>
    </location>
</feature>
<evidence type="ECO:0000313" key="3">
    <source>
        <dbReference type="Proteomes" id="UP001239397"/>
    </source>
</evidence>
<evidence type="ECO:0008006" key="4">
    <source>
        <dbReference type="Google" id="ProtNLM"/>
    </source>
</evidence>
<name>A0A9Y2JIS5_9PSEU</name>
<feature type="chain" id="PRO_5040849048" description="Secreted protein" evidence="1">
    <location>
        <begin position="18"/>
        <end position="86"/>
    </location>
</feature>
<proteinExistence type="predicted"/>
<dbReference type="Proteomes" id="UP001239397">
    <property type="component" value="Chromosome"/>
</dbReference>
<reference evidence="2 3" key="1">
    <citation type="submission" date="2023-06" db="EMBL/GenBank/DDBJ databases">
        <authorList>
            <person name="Oyuntsetseg B."/>
            <person name="Kim S.B."/>
        </authorList>
    </citation>
    <scope>NUCLEOTIDE SEQUENCE [LARGE SCALE GENOMIC DNA]</scope>
    <source>
        <strain evidence="2 3">4-36</strain>
    </source>
</reference>
<sequence length="86" mass="9304">MMLMLLMECLLSGAAQDAMPTPALSTVTPSNDAMDGARFLMRSFWTLLSSPMSNSRAEFAPAHHLPIQAARGLGWCPRLLSVVVIT</sequence>
<dbReference type="EMBL" id="CP127295">
    <property type="protein sequence ID" value="WIX98146.1"/>
    <property type="molecule type" value="Genomic_DNA"/>
</dbReference>